<reference evidence="2 3" key="1">
    <citation type="journal article" date="2024" name="Commun. Biol.">
        <title>Comparative genomic analysis of thermophilic fungi reveals convergent evolutionary adaptations and gene losses.</title>
        <authorList>
            <person name="Steindorff A.S."/>
            <person name="Aguilar-Pontes M.V."/>
            <person name="Robinson A.J."/>
            <person name="Andreopoulos B."/>
            <person name="LaButti K."/>
            <person name="Kuo A."/>
            <person name="Mondo S."/>
            <person name="Riley R."/>
            <person name="Otillar R."/>
            <person name="Haridas S."/>
            <person name="Lipzen A."/>
            <person name="Grimwood J."/>
            <person name="Schmutz J."/>
            <person name="Clum A."/>
            <person name="Reid I.D."/>
            <person name="Moisan M.C."/>
            <person name="Butler G."/>
            <person name="Nguyen T.T.M."/>
            <person name="Dewar K."/>
            <person name="Conant G."/>
            <person name="Drula E."/>
            <person name="Henrissat B."/>
            <person name="Hansel C."/>
            <person name="Singer S."/>
            <person name="Hutchinson M.I."/>
            <person name="de Vries R.P."/>
            <person name="Natvig D.O."/>
            <person name="Powell A.J."/>
            <person name="Tsang A."/>
            <person name="Grigoriev I.V."/>
        </authorList>
    </citation>
    <scope>NUCLEOTIDE SEQUENCE [LARGE SCALE GENOMIC DNA]</scope>
    <source>
        <strain evidence="2 3">CBS 494.80</strain>
    </source>
</reference>
<feature type="compositionally biased region" description="Low complexity" evidence="1">
    <location>
        <begin position="179"/>
        <end position="188"/>
    </location>
</feature>
<dbReference type="Pfam" id="PF08578">
    <property type="entry name" value="DUF1765"/>
    <property type="match status" value="1"/>
</dbReference>
<protein>
    <recommendedName>
        <fullName evidence="4">DUF1765-domain-containing protein</fullName>
    </recommendedName>
</protein>
<dbReference type="Proteomes" id="UP001595075">
    <property type="component" value="Unassembled WGS sequence"/>
</dbReference>
<proteinExistence type="predicted"/>
<dbReference type="PANTHER" id="PTHR37988:SF1">
    <property type="entry name" value="UPF0592 MEMBRANE PROTEIN C7D4.03C"/>
    <property type="match status" value="1"/>
</dbReference>
<keyword evidence="3" id="KW-1185">Reference proteome</keyword>
<feature type="compositionally biased region" description="Low complexity" evidence="1">
    <location>
        <begin position="971"/>
        <end position="983"/>
    </location>
</feature>
<dbReference type="EMBL" id="JAZHXI010000010">
    <property type="protein sequence ID" value="KAL2066969.1"/>
    <property type="molecule type" value="Genomic_DNA"/>
</dbReference>
<comment type="caution">
    <text evidence="2">The sequence shown here is derived from an EMBL/GenBank/DDBJ whole genome shotgun (WGS) entry which is preliminary data.</text>
</comment>
<feature type="region of interest" description="Disordered" evidence="1">
    <location>
        <begin position="1112"/>
        <end position="1132"/>
    </location>
</feature>
<evidence type="ECO:0008006" key="4">
    <source>
        <dbReference type="Google" id="ProtNLM"/>
    </source>
</evidence>
<feature type="compositionally biased region" description="Low complexity" evidence="1">
    <location>
        <begin position="257"/>
        <end position="271"/>
    </location>
</feature>
<feature type="region of interest" description="Disordered" evidence="1">
    <location>
        <begin position="971"/>
        <end position="1001"/>
    </location>
</feature>
<evidence type="ECO:0000313" key="2">
    <source>
        <dbReference type="EMBL" id="KAL2066969.1"/>
    </source>
</evidence>
<gene>
    <name evidence="2" type="ORF">VTL71DRAFT_1393</name>
</gene>
<sequence length="1188" mass="132534">MSGSTVIMSTVYTNESTFHRSHSSPTLPDLVNFDFPLPASRPNDELPRSASFHSLPTLDGQYQSEKDNIIAAERPAAAVRSQTAQDAPDIKAGNRLAKEERPKLERVGRRKSLVARPKSWIQKVKGNSPERKYSFDSVNTTPADAPPVPAISKAMRDKDSKTKTVSESFATFARKSWISSSRSPSPSRNLPRDAESDGKSTTESKMTGSPLTSSRPVNSPPKFEKTAPTSSTDSPTKPRSTSTFQKIKQRPASVLMNFTTNFNSTNSSTSSLPRSSLDNRSTPRTSTDKVPALPSTFLADKFHSEPARKRDELWSAFRSLENDFSKFQSKSWSLKTNVVRASLLPFLKNHVAHPSNKNLRPEDLDRRITILNKWWTGLLEVLDGRQNQTVSGVDRPILLEACYMIMTRTEWRLSPSQFAPLAERSSNRSPERRPRKKSSSASLRSSASQFMTESVYHNTRNLFIQNLLSQMSFVVDKMSLRHAPASLVTFCGKAAAYAFFFVPMIAEILVRIWKLEADVLKRVSDVLGMPRKVNKIELDDVNCAFPNHIQGLGWTSVKTTTNLLRQTPTLPIMAAKIPWYGPWIARWCGRDSDLFYVFVKHYHVLVEEFLPDGLSLAEKARAPGFILVQAQVLTSLDATIHRQPAADPLPITFDDVLAGADASAAALPLPSNNSARLMAENRLIMLLRDFISERASDYELAQRTFAEAFGKVMQASAGRTSLYDHNACFVLLDFAEEALNIYVRFHHAHSLDWDYIDWPFWMSVCKKMLESENSMSEIRLFSFLYGAWHLIICDQRRKEIMCLDWLLAEETFDKFFNHWCPMVRAYYMRLLCWRLCRDDGEASDLDTKIFSTVSIRLKANWAHYLFLKQSAEKSRILPPSTAPCYPAPGRRLLIIRNDNQIPAASLFLGFDGNVSSSSSQGLSGIQPSSKRQSLPPTTSPSTADPAHRLRADSVPLAPNKKRWTFMGKMLPSQFSSTSSTPSPTADPIPSDPQQPSTSSPTNALNLEEARLQTAVARSTRPSLHAKSSSTDSETPPSTCSHRVFSFKFSLEWNQHFEKVMPTPLSRANSVSSTGSGLGSHFSGQAAGSNERRIVPPRLPAPAQAWIGARVPGMSSEITPRDPALDSGNGDGRGVRLQRAKYAGRALTEWALVVGECNNFVERRRGEGVPNLKWVEVPALSVEGFRRFG</sequence>
<feature type="region of interest" description="Disordered" evidence="1">
    <location>
        <begin position="422"/>
        <end position="445"/>
    </location>
</feature>
<feature type="compositionally biased region" description="Polar residues" evidence="1">
    <location>
        <begin position="227"/>
        <end position="246"/>
    </location>
</feature>
<feature type="compositionally biased region" description="Basic and acidic residues" evidence="1">
    <location>
        <begin position="154"/>
        <end position="164"/>
    </location>
</feature>
<feature type="compositionally biased region" description="Low complexity" evidence="1">
    <location>
        <begin position="1027"/>
        <end position="1039"/>
    </location>
</feature>
<feature type="compositionally biased region" description="Polar residues" evidence="1">
    <location>
        <begin position="272"/>
        <end position="285"/>
    </location>
</feature>
<name>A0ABR4CAI9_9HELO</name>
<feature type="region of interest" description="Disordered" evidence="1">
    <location>
        <begin position="918"/>
        <end position="958"/>
    </location>
</feature>
<dbReference type="PANTHER" id="PTHR37988">
    <property type="entry name" value="UPF0592 MEMBRANE PROTEIN C7D4.03C"/>
    <property type="match status" value="1"/>
</dbReference>
<accession>A0ABR4CAI9</accession>
<feature type="compositionally biased region" description="Low complexity" evidence="1">
    <location>
        <begin position="918"/>
        <end position="942"/>
    </location>
</feature>
<feature type="region of interest" description="Disordered" evidence="1">
    <location>
        <begin position="42"/>
        <end position="61"/>
    </location>
</feature>
<feature type="compositionally biased region" description="Polar residues" evidence="1">
    <location>
        <begin position="203"/>
        <end position="217"/>
    </location>
</feature>
<feature type="region of interest" description="Disordered" evidence="1">
    <location>
        <begin position="1070"/>
        <end position="1089"/>
    </location>
</feature>
<feature type="region of interest" description="Disordered" evidence="1">
    <location>
        <begin position="1014"/>
        <end position="1039"/>
    </location>
</feature>
<organism evidence="2 3">
    <name type="scientific">Oculimacula yallundae</name>
    <dbReference type="NCBI Taxonomy" id="86028"/>
    <lineage>
        <taxon>Eukaryota</taxon>
        <taxon>Fungi</taxon>
        <taxon>Dikarya</taxon>
        <taxon>Ascomycota</taxon>
        <taxon>Pezizomycotina</taxon>
        <taxon>Leotiomycetes</taxon>
        <taxon>Helotiales</taxon>
        <taxon>Ploettnerulaceae</taxon>
        <taxon>Oculimacula</taxon>
    </lineage>
</organism>
<feature type="compositionally biased region" description="Basic and acidic residues" evidence="1">
    <location>
        <begin position="190"/>
        <end position="202"/>
    </location>
</feature>
<evidence type="ECO:0000256" key="1">
    <source>
        <dbReference type="SAM" id="MobiDB-lite"/>
    </source>
</evidence>
<dbReference type="InterPro" id="IPR013887">
    <property type="entry name" value="UPF0592"/>
</dbReference>
<evidence type="ECO:0000313" key="3">
    <source>
        <dbReference type="Proteomes" id="UP001595075"/>
    </source>
</evidence>
<feature type="region of interest" description="Disordered" evidence="1">
    <location>
        <begin position="124"/>
        <end position="291"/>
    </location>
</feature>